<reference evidence="2" key="1">
    <citation type="submission" date="2017-09" db="EMBL/GenBank/DDBJ databases">
        <title>Depth-based differentiation of microbial function through sediment-hosted aquifers and enrichment of novel symbionts in the deep terrestrial subsurface.</title>
        <authorList>
            <person name="Probst A.J."/>
            <person name="Ladd B."/>
            <person name="Jarett J.K."/>
            <person name="Geller-Mcgrath D.E."/>
            <person name="Sieber C.M.K."/>
            <person name="Emerson J.B."/>
            <person name="Anantharaman K."/>
            <person name="Thomas B.C."/>
            <person name="Malmstrom R."/>
            <person name="Stieglmeier M."/>
            <person name="Klingl A."/>
            <person name="Woyke T."/>
            <person name="Ryan C.M."/>
            <person name="Banfield J.F."/>
        </authorList>
    </citation>
    <scope>NUCLEOTIDE SEQUENCE [LARGE SCALE GENOMIC DNA]</scope>
</reference>
<accession>A0A2M6WJ92</accession>
<evidence type="ECO:0000313" key="2">
    <source>
        <dbReference type="Proteomes" id="UP000228635"/>
    </source>
</evidence>
<dbReference type="EMBL" id="PFBA01000003">
    <property type="protein sequence ID" value="PIT92847.1"/>
    <property type="molecule type" value="Genomic_DNA"/>
</dbReference>
<proteinExistence type="predicted"/>
<dbReference type="AlphaFoldDB" id="A0A2M6WJ92"/>
<organism evidence="1 2">
    <name type="scientific">Candidatus Harrisonbacteria bacterium CG10_big_fil_rev_8_21_14_0_10_42_17</name>
    <dbReference type="NCBI Taxonomy" id="1974584"/>
    <lineage>
        <taxon>Bacteria</taxon>
        <taxon>Candidatus Harrisoniibacteriota</taxon>
    </lineage>
</organism>
<gene>
    <name evidence="1" type="ORF">COU08_00145</name>
</gene>
<evidence type="ECO:0000313" key="1">
    <source>
        <dbReference type="EMBL" id="PIT92847.1"/>
    </source>
</evidence>
<sequence length="103" mass="11643">MLEIALTIVALVFAIALFHREASAIDEQERQAQCLVHEVLSDGTPRTLAMLMRTLRERGNATRRQSIENALTILVLDEKIAKEEYILIRSSPGKTINIFTINH</sequence>
<comment type="caution">
    <text evidence="1">The sequence shown here is derived from an EMBL/GenBank/DDBJ whole genome shotgun (WGS) entry which is preliminary data.</text>
</comment>
<name>A0A2M6WJ92_9BACT</name>
<dbReference type="Proteomes" id="UP000228635">
    <property type="component" value="Unassembled WGS sequence"/>
</dbReference>
<protein>
    <submittedName>
        <fullName evidence="1">Uncharacterized protein</fullName>
    </submittedName>
</protein>